<protein>
    <recommendedName>
        <fullName evidence="4 5">Large ribosomal subunit protein uL29</fullName>
    </recommendedName>
</protein>
<proteinExistence type="inferred from homology"/>
<evidence type="ECO:0000256" key="4">
    <source>
        <dbReference type="ARBA" id="ARBA00035204"/>
    </source>
</evidence>
<keyword evidence="3 5" id="KW-0687">Ribonucleoprotein</keyword>
<reference evidence="6 7" key="1">
    <citation type="journal article" date="2014" name="Curr. Microbiol.">
        <title>Spirosoma radiotolerans sp. nov., a gamma-radiation-resistant bacterium isolated from gamma ray-irradiated soil.</title>
        <authorList>
            <person name="Lee J.J."/>
            <person name="Srinivasan S."/>
            <person name="Lim S."/>
            <person name="Joe M."/>
            <person name="Im S."/>
            <person name="Bae S.I."/>
            <person name="Park K.R."/>
            <person name="Han J.H."/>
            <person name="Park S.H."/>
            <person name="Joo B.M."/>
            <person name="Park S.J."/>
            <person name="Kim M.K."/>
        </authorList>
    </citation>
    <scope>NUCLEOTIDE SEQUENCE [LARGE SCALE GENOMIC DNA]</scope>
    <source>
        <strain evidence="6 7">DG5A</strain>
    </source>
</reference>
<dbReference type="NCBIfam" id="TIGR00012">
    <property type="entry name" value="L29"/>
    <property type="match status" value="1"/>
</dbReference>
<dbReference type="GO" id="GO:0006412">
    <property type="term" value="P:translation"/>
    <property type="evidence" value="ECO:0007669"/>
    <property type="project" value="UniProtKB-UniRule"/>
</dbReference>
<dbReference type="EMBL" id="CP010429">
    <property type="protein sequence ID" value="AKD57715.1"/>
    <property type="molecule type" value="Genomic_DNA"/>
</dbReference>
<dbReference type="HOGENOM" id="CLU_158491_5_1_10"/>
<dbReference type="STRING" id="1379870.SD10_25295"/>
<organism evidence="6 7">
    <name type="scientific">Spirosoma radiotolerans</name>
    <dbReference type="NCBI Taxonomy" id="1379870"/>
    <lineage>
        <taxon>Bacteria</taxon>
        <taxon>Pseudomonadati</taxon>
        <taxon>Bacteroidota</taxon>
        <taxon>Cytophagia</taxon>
        <taxon>Cytophagales</taxon>
        <taxon>Cytophagaceae</taxon>
        <taxon>Spirosoma</taxon>
    </lineage>
</organism>
<keyword evidence="7" id="KW-1185">Reference proteome</keyword>
<gene>
    <name evidence="5" type="primary">rpmC</name>
    <name evidence="6" type="ORF">SD10_25295</name>
</gene>
<dbReference type="GO" id="GO:1990904">
    <property type="term" value="C:ribonucleoprotein complex"/>
    <property type="evidence" value="ECO:0007669"/>
    <property type="project" value="UniProtKB-KW"/>
</dbReference>
<evidence type="ECO:0000313" key="7">
    <source>
        <dbReference type="Proteomes" id="UP000033054"/>
    </source>
</evidence>
<dbReference type="InterPro" id="IPR036049">
    <property type="entry name" value="Ribosomal_uL29_sf"/>
</dbReference>
<dbReference type="Proteomes" id="UP000033054">
    <property type="component" value="Chromosome"/>
</dbReference>
<comment type="similarity">
    <text evidence="1 5">Belongs to the universal ribosomal protein uL29 family.</text>
</comment>
<sequence>MKKEDLKGLSADELRTELGAEQDRLLKLRFAHAVSPIENPMRIRESRKRITRLNTELTVKSRQA</sequence>
<dbReference type="RefSeq" id="WP_046577826.1">
    <property type="nucleotide sequence ID" value="NZ_CP010429.1"/>
</dbReference>
<dbReference type="GO" id="GO:0003735">
    <property type="term" value="F:structural constituent of ribosome"/>
    <property type="evidence" value="ECO:0007669"/>
    <property type="project" value="InterPro"/>
</dbReference>
<dbReference type="PATRIC" id="fig|1379870.5.peg.5473"/>
<dbReference type="SUPFAM" id="SSF46561">
    <property type="entry name" value="Ribosomal protein L29 (L29p)"/>
    <property type="match status" value="1"/>
</dbReference>
<dbReference type="Gene3D" id="1.10.287.310">
    <property type="match status" value="1"/>
</dbReference>
<name>A0A0E4A034_9BACT</name>
<evidence type="ECO:0000256" key="1">
    <source>
        <dbReference type="ARBA" id="ARBA00009254"/>
    </source>
</evidence>
<evidence type="ECO:0000313" key="6">
    <source>
        <dbReference type="EMBL" id="AKD57715.1"/>
    </source>
</evidence>
<accession>A0A0E4A034</accession>
<dbReference type="Pfam" id="PF00831">
    <property type="entry name" value="Ribosomal_L29"/>
    <property type="match status" value="1"/>
</dbReference>
<dbReference type="KEGG" id="srd:SD10_25295"/>
<dbReference type="InterPro" id="IPR001854">
    <property type="entry name" value="Ribosomal_uL29"/>
</dbReference>
<evidence type="ECO:0000256" key="3">
    <source>
        <dbReference type="ARBA" id="ARBA00023274"/>
    </source>
</evidence>
<evidence type="ECO:0000256" key="5">
    <source>
        <dbReference type="HAMAP-Rule" id="MF_00374"/>
    </source>
</evidence>
<dbReference type="OrthoDB" id="5296761at2"/>
<keyword evidence="2 5" id="KW-0689">Ribosomal protein</keyword>
<dbReference type="GO" id="GO:0005840">
    <property type="term" value="C:ribosome"/>
    <property type="evidence" value="ECO:0007669"/>
    <property type="project" value="UniProtKB-KW"/>
</dbReference>
<dbReference type="AlphaFoldDB" id="A0A0E4A034"/>
<dbReference type="CDD" id="cd00427">
    <property type="entry name" value="Ribosomal_L29_HIP"/>
    <property type="match status" value="1"/>
</dbReference>
<dbReference type="HAMAP" id="MF_00374">
    <property type="entry name" value="Ribosomal_uL29"/>
    <property type="match status" value="1"/>
</dbReference>
<evidence type="ECO:0000256" key="2">
    <source>
        <dbReference type="ARBA" id="ARBA00022980"/>
    </source>
</evidence>